<feature type="domain" description="Ricin B lectin" evidence="1">
    <location>
        <begin position="8"/>
        <end position="77"/>
    </location>
</feature>
<accession>A0A9P6DB11</accession>
<name>A0A9P6DB11_PLEER</name>
<dbReference type="InterPro" id="IPR000772">
    <property type="entry name" value="Ricin_B_lectin"/>
</dbReference>
<dbReference type="AlphaFoldDB" id="A0A9P6DB11"/>
<dbReference type="Proteomes" id="UP000807025">
    <property type="component" value="Unassembled WGS sequence"/>
</dbReference>
<protein>
    <submittedName>
        <fullName evidence="2">Carbohydrate-binding module family 13 protein</fullName>
    </submittedName>
</protein>
<organism evidence="2 3">
    <name type="scientific">Pleurotus eryngii</name>
    <name type="common">Boletus of the steppes</name>
    <dbReference type="NCBI Taxonomy" id="5323"/>
    <lineage>
        <taxon>Eukaryota</taxon>
        <taxon>Fungi</taxon>
        <taxon>Dikarya</taxon>
        <taxon>Basidiomycota</taxon>
        <taxon>Agaricomycotina</taxon>
        <taxon>Agaricomycetes</taxon>
        <taxon>Agaricomycetidae</taxon>
        <taxon>Agaricales</taxon>
        <taxon>Pleurotineae</taxon>
        <taxon>Pleurotaceae</taxon>
        <taxon>Pleurotus</taxon>
    </lineage>
</organism>
<sequence length="149" mass="16194">MVSLQPGAKYKFVNAKANNVADLSGGDNKSIIGYSDHGGANQTWEALPGGNGWIFKNVATGQFLGINGLARDGTPVEGIHPPFEWHVKNDEGHPDTVRLFVPNTLFNMDLSDNGNATAGTKIQVWNKWTPGVNQCWRLVQGAWDLAFCI</sequence>
<dbReference type="Gene3D" id="2.80.10.50">
    <property type="match status" value="1"/>
</dbReference>
<evidence type="ECO:0000259" key="1">
    <source>
        <dbReference type="Pfam" id="PF14200"/>
    </source>
</evidence>
<evidence type="ECO:0000313" key="3">
    <source>
        <dbReference type="Proteomes" id="UP000807025"/>
    </source>
</evidence>
<keyword evidence="3" id="KW-1185">Reference proteome</keyword>
<dbReference type="EMBL" id="MU154678">
    <property type="protein sequence ID" value="KAF9489233.1"/>
    <property type="molecule type" value="Genomic_DNA"/>
</dbReference>
<dbReference type="CDD" id="cd23422">
    <property type="entry name" value="beta-trefoil_Ricin_MPL_CNL"/>
    <property type="match status" value="1"/>
</dbReference>
<evidence type="ECO:0000313" key="2">
    <source>
        <dbReference type="EMBL" id="KAF9489233.1"/>
    </source>
</evidence>
<dbReference type="Pfam" id="PF14200">
    <property type="entry name" value="RicinB_lectin_2"/>
    <property type="match status" value="1"/>
</dbReference>
<proteinExistence type="predicted"/>
<dbReference type="OrthoDB" id="2131701at2759"/>
<comment type="caution">
    <text evidence="2">The sequence shown here is derived from an EMBL/GenBank/DDBJ whole genome shotgun (WGS) entry which is preliminary data.</text>
</comment>
<gene>
    <name evidence="2" type="ORF">BDN71DRAFT_1401897</name>
</gene>
<dbReference type="SUPFAM" id="SSF50370">
    <property type="entry name" value="Ricin B-like lectins"/>
    <property type="match status" value="1"/>
</dbReference>
<dbReference type="InterPro" id="IPR035992">
    <property type="entry name" value="Ricin_B-like_lectins"/>
</dbReference>
<reference evidence="2" key="1">
    <citation type="submission" date="2020-11" db="EMBL/GenBank/DDBJ databases">
        <authorList>
            <consortium name="DOE Joint Genome Institute"/>
            <person name="Ahrendt S."/>
            <person name="Riley R."/>
            <person name="Andreopoulos W."/>
            <person name="Labutti K."/>
            <person name="Pangilinan J."/>
            <person name="Ruiz-Duenas F.J."/>
            <person name="Barrasa J.M."/>
            <person name="Sanchez-Garcia M."/>
            <person name="Camarero S."/>
            <person name="Miyauchi S."/>
            <person name="Serrano A."/>
            <person name="Linde D."/>
            <person name="Babiker R."/>
            <person name="Drula E."/>
            <person name="Ayuso-Fernandez I."/>
            <person name="Pacheco R."/>
            <person name="Padilla G."/>
            <person name="Ferreira P."/>
            <person name="Barriuso J."/>
            <person name="Kellner H."/>
            <person name="Castanera R."/>
            <person name="Alfaro M."/>
            <person name="Ramirez L."/>
            <person name="Pisabarro A.G."/>
            <person name="Kuo A."/>
            <person name="Tritt A."/>
            <person name="Lipzen A."/>
            <person name="He G."/>
            <person name="Yan M."/>
            <person name="Ng V."/>
            <person name="Cullen D."/>
            <person name="Martin F."/>
            <person name="Rosso M.-N."/>
            <person name="Henrissat B."/>
            <person name="Hibbett D."/>
            <person name="Martinez A.T."/>
            <person name="Grigoriev I.V."/>
        </authorList>
    </citation>
    <scope>NUCLEOTIDE SEQUENCE</scope>
    <source>
        <strain evidence="2">ATCC 90797</strain>
    </source>
</reference>